<feature type="signal peptide" evidence="1">
    <location>
        <begin position="1"/>
        <end position="19"/>
    </location>
</feature>
<evidence type="ECO:0000256" key="1">
    <source>
        <dbReference type="SAM" id="SignalP"/>
    </source>
</evidence>
<evidence type="ECO:0000313" key="3">
    <source>
        <dbReference type="Proteomes" id="UP000726737"/>
    </source>
</evidence>
<accession>A0A9P6QHW7</accession>
<sequence length="67" mass="6906">MKVTSVLLALSVVVAMARANTLDTITKPAGSGIETAKGAVDELGNVVPVNVVGDKTNNMPITVTKRQ</sequence>
<dbReference type="EMBL" id="JAAAJA010000019">
    <property type="protein sequence ID" value="KAG0266314.1"/>
    <property type="molecule type" value="Genomic_DNA"/>
</dbReference>
<comment type="caution">
    <text evidence="2">The sequence shown here is derived from an EMBL/GenBank/DDBJ whole genome shotgun (WGS) entry which is preliminary data.</text>
</comment>
<keyword evidence="1" id="KW-0732">Signal</keyword>
<reference evidence="2" key="1">
    <citation type="journal article" date="2020" name="Fungal Divers.">
        <title>Resolving the Mortierellaceae phylogeny through synthesis of multi-gene phylogenetics and phylogenomics.</title>
        <authorList>
            <person name="Vandepol N."/>
            <person name="Liber J."/>
            <person name="Desiro A."/>
            <person name="Na H."/>
            <person name="Kennedy M."/>
            <person name="Barry K."/>
            <person name="Grigoriev I.V."/>
            <person name="Miller A.N."/>
            <person name="O'Donnell K."/>
            <person name="Stajich J.E."/>
            <person name="Bonito G."/>
        </authorList>
    </citation>
    <scope>NUCLEOTIDE SEQUENCE</scope>
    <source>
        <strain evidence="2">KOD948</strain>
    </source>
</reference>
<feature type="non-terminal residue" evidence="2">
    <location>
        <position position="67"/>
    </location>
</feature>
<keyword evidence="3" id="KW-1185">Reference proteome</keyword>
<gene>
    <name evidence="2" type="ORF">BG011_002722</name>
</gene>
<dbReference type="Proteomes" id="UP000726737">
    <property type="component" value="Unassembled WGS sequence"/>
</dbReference>
<feature type="chain" id="PRO_5040175535" evidence="1">
    <location>
        <begin position="20"/>
        <end position="67"/>
    </location>
</feature>
<protein>
    <submittedName>
        <fullName evidence="2">Uncharacterized protein</fullName>
    </submittedName>
</protein>
<name>A0A9P6QHW7_9FUNG</name>
<organism evidence="2 3">
    <name type="scientific">Mortierella polycephala</name>
    <dbReference type="NCBI Taxonomy" id="41804"/>
    <lineage>
        <taxon>Eukaryota</taxon>
        <taxon>Fungi</taxon>
        <taxon>Fungi incertae sedis</taxon>
        <taxon>Mucoromycota</taxon>
        <taxon>Mortierellomycotina</taxon>
        <taxon>Mortierellomycetes</taxon>
        <taxon>Mortierellales</taxon>
        <taxon>Mortierellaceae</taxon>
        <taxon>Mortierella</taxon>
    </lineage>
</organism>
<proteinExistence type="predicted"/>
<evidence type="ECO:0000313" key="2">
    <source>
        <dbReference type="EMBL" id="KAG0266314.1"/>
    </source>
</evidence>
<dbReference type="AlphaFoldDB" id="A0A9P6QHW7"/>